<evidence type="ECO:0000313" key="10">
    <source>
        <dbReference type="EMBL" id="KAK8388834.1"/>
    </source>
</evidence>
<proteinExistence type="inferred from homology"/>
<dbReference type="InterPro" id="IPR011527">
    <property type="entry name" value="ABC1_TM_dom"/>
</dbReference>
<dbReference type="GO" id="GO:0007031">
    <property type="term" value="P:peroxisome organization"/>
    <property type="evidence" value="ECO:0007669"/>
    <property type="project" value="TreeGrafter"/>
</dbReference>
<dbReference type="PANTHER" id="PTHR11384">
    <property type="entry name" value="ATP-BINDING CASSETTE, SUB-FAMILY D MEMBER"/>
    <property type="match status" value="1"/>
</dbReference>
<reference evidence="10 11" key="1">
    <citation type="submission" date="2023-03" db="EMBL/GenBank/DDBJ databases">
        <title>High-quality genome of Scylla paramamosain provides insights in environmental adaptation.</title>
        <authorList>
            <person name="Zhang L."/>
        </authorList>
    </citation>
    <scope>NUCLEOTIDE SEQUENCE [LARGE SCALE GENOMIC DNA]</scope>
    <source>
        <strain evidence="10">LZ_2023a</strain>
        <tissue evidence="10">Muscle</tissue>
    </source>
</reference>
<evidence type="ECO:0000256" key="4">
    <source>
        <dbReference type="ARBA" id="ARBA00022989"/>
    </source>
</evidence>
<feature type="transmembrane region" description="Helical" evidence="7">
    <location>
        <begin position="46"/>
        <end position="67"/>
    </location>
</feature>
<dbReference type="SUPFAM" id="SSF90123">
    <property type="entry name" value="ABC transporter transmembrane region"/>
    <property type="match status" value="1"/>
</dbReference>
<organism evidence="10 11">
    <name type="scientific">Scylla paramamosain</name>
    <name type="common">Mud crab</name>
    <dbReference type="NCBI Taxonomy" id="85552"/>
    <lineage>
        <taxon>Eukaryota</taxon>
        <taxon>Metazoa</taxon>
        <taxon>Ecdysozoa</taxon>
        <taxon>Arthropoda</taxon>
        <taxon>Crustacea</taxon>
        <taxon>Multicrustacea</taxon>
        <taxon>Malacostraca</taxon>
        <taxon>Eumalacostraca</taxon>
        <taxon>Eucarida</taxon>
        <taxon>Decapoda</taxon>
        <taxon>Pleocyemata</taxon>
        <taxon>Brachyura</taxon>
        <taxon>Eubrachyura</taxon>
        <taxon>Portunoidea</taxon>
        <taxon>Portunidae</taxon>
        <taxon>Portuninae</taxon>
        <taxon>Scylla</taxon>
    </lineage>
</organism>
<dbReference type="GO" id="GO:0005778">
    <property type="term" value="C:peroxisomal membrane"/>
    <property type="evidence" value="ECO:0007669"/>
    <property type="project" value="TreeGrafter"/>
</dbReference>
<feature type="transmembrane region" description="Helical" evidence="7">
    <location>
        <begin position="244"/>
        <end position="263"/>
    </location>
</feature>
<dbReference type="Pfam" id="PF00005">
    <property type="entry name" value="ABC_tran"/>
    <property type="match status" value="1"/>
</dbReference>
<evidence type="ECO:0000259" key="9">
    <source>
        <dbReference type="PROSITE" id="PS50929"/>
    </source>
</evidence>
<dbReference type="InterPro" id="IPR017871">
    <property type="entry name" value="ABC_transporter-like_CS"/>
</dbReference>
<dbReference type="GO" id="GO:0016887">
    <property type="term" value="F:ATP hydrolysis activity"/>
    <property type="evidence" value="ECO:0007669"/>
    <property type="project" value="InterPro"/>
</dbReference>
<gene>
    <name evidence="10" type="ORF">O3P69_020653</name>
</gene>
<dbReference type="Proteomes" id="UP001487740">
    <property type="component" value="Unassembled WGS sequence"/>
</dbReference>
<dbReference type="GO" id="GO:0140359">
    <property type="term" value="F:ABC-type transporter activity"/>
    <property type="evidence" value="ECO:0007669"/>
    <property type="project" value="InterPro"/>
</dbReference>
<evidence type="ECO:0008006" key="12">
    <source>
        <dbReference type="Google" id="ProtNLM"/>
    </source>
</evidence>
<dbReference type="CDD" id="cd03223">
    <property type="entry name" value="ABCD_peroxisomal_ALDP"/>
    <property type="match status" value="1"/>
</dbReference>
<dbReference type="InterPro" id="IPR036640">
    <property type="entry name" value="ABC1_TM_sf"/>
</dbReference>
<comment type="similarity">
    <text evidence="1">Belongs to the ABC transporter superfamily. ABCD family. Peroxisomal fatty acyl CoA transporter (TC 3.A.1.203) subfamily.</text>
</comment>
<evidence type="ECO:0000256" key="2">
    <source>
        <dbReference type="ARBA" id="ARBA00022448"/>
    </source>
</evidence>
<dbReference type="PROSITE" id="PS50893">
    <property type="entry name" value="ABC_TRANSPORTER_2"/>
    <property type="match status" value="1"/>
</dbReference>
<evidence type="ECO:0000259" key="8">
    <source>
        <dbReference type="PROSITE" id="PS50893"/>
    </source>
</evidence>
<feature type="transmembrane region" description="Helical" evidence="7">
    <location>
        <begin position="156"/>
        <end position="177"/>
    </location>
</feature>
<evidence type="ECO:0000256" key="6">
    <source>
        <dbReference type="SAM" id="MobiDB-lite"/>
    </source>
</evidence>
<evidence type="ECO:0000313" key="11">
    <source>
        <dbReference type="Proteomes" id="UP001487740"/>
    </source>
</evidence>
<dbReference type="GO" id="GO:0042760">
    <property type="term" value="P:very long-chain fatty acid catabolic process"/>
    <property type="evidence" value="ECO:0007669"/>
    <property type="project" value="TreeGrafter"/>
</dbReference>
<accession>A0AAW0TM39</accession>
<dbReference type="InterPro" id="IPR050835">
    <property type="entry name" value="ABC_transporter_sub-D"/>
</dbReference>
<dbReference type="PANTHER" id="PTHR11384:SF59">
    <property type="entry name" value="LYSOSOMAL COBALAMIN TRANSPORTER ABCD4"/>
    <property type="match status" value="1"/>
</dbReference>
<feature type="domain" description="ABC transmembrane type-1" evidence="9">
    <location>
        <begin position="55"/>
        <end position="302"/>
    </location>
</feature>
<dbReference type="GO" id="GO:0015910">
    <property type="term" value="P:long-chain fatty acid import into peroxisome"/>
    <property type="evidence" value="ECO:0007669"/>
    <property type="project" value="TreeGrafter"/>
</dbReference>
<dbReference type="AlphaFoldDB" id="A0AAW0TM39"/>
<protein>
    <recommendedName>
        <fullName evidence="12">ATP-binding cassette sub-family D member 4</fullName>
    </recommendedName>
</protein>
<dbReference type="GO" id="GO:0005524">
    <property type="term" value="F:ATP binding"/>
    <property type="evidence" value="ECO:0007669"/>
    <property type="project" value="InterPro"/>
</dbReference>
<keyword evidence="3 7" id="KW-0812">Transmembrane</keyword>
<keyword evidence="5 7" id="KW-0472">Membrane</keyword>
<comment type="caution">
    <text evidence="10">The sequence shown here is derived from an EMBL/GenBank/DDBJ whole genome shotgun (WGS) entry which is preliminary data.</text>
</comment>
<dbReference type="SUPFAM" id="SSF52540">
    <property type="entry name" value="P-loop containing nucleoside triphosphate hydrolases"/>
    <property type="match status" value="1"/>
</dbReference>
<dbReference type="InterPro" id="IPR003439">
    <property type="entry name" value="ABC_transporter-like_ATP-bd"/>
</dbReference>
<evidence type="ECO:0000256" key="3">
    <source>
        <dbReference type="ARBA" id="ARBA00022692"/>
    </source>
</evidence>
<feature type="compositionally biased region" description="Polar residues" evidence="6">
    <location>
        <begin position="362"/>
        <end position="371"/>
    </location>
</feature>
<keyword evidence="11" id="KW-1185">Reference proteome</keyword>
<dbReference type="InterPro" id="IPR027417">
    <property type="entry name" value="P-loop_NTPase"/>
</dbReference>
<name>A0AAW0TM39_SCYPA</name>
<evidence type="ECO:0000256" key="5">
    <source>
        <dbReference type="ARBA" id="ARBA00023136"/>
    </source>
</evidence>
<dbReference type="Pfam" id="PF06472">
    <property type="entry name" value="ABC_membrane_2"/>
    <property type="match status" value="1"/>
</dbReference>
<evidence type="ECO:0000256" key="1">
    <source>
        <dbReference type="ARBA" id="ARBA00008575"/>
    </source>
</evidence>
<feature type="domain" description="ABC transporter" evidence="8">
    <location>
        <begin position="385"/>
        <end position="608"/>
    </location>
</feature>
<dbReference type="PROSITE" id="PS50929">
    <property type="entry name" value="ABC_TM1F"/>
    <property type="match status" value="1"/>
</dbReference>
<dbReference type="GO" id="GO:0005324">
    <property type="term" value="F:long-chain fatty acid transmembrane transporter activity"/>
    <property type="evidence" value="ECO:0007669"/>
    <property type="project" value="TreeGrafter"/>
</dbReference>
<dbReference type="Gene3D" id="3.40.50.300">
    <property type="entry name" value="P-loop containing nucleotide triphosphate hydrolases"/>
    <property type="match status" value="1"/>
</dbReference>
<feature type="region of interest" description="Disordered" evidence="6">
    <location>
        <begin position="348"/>
        <end position="371"/>
    </location>
</feature>
<dbReference type="EMBL" id="JARAKH010000028">
    <property type="protein sequence ID" value="KAK8388834.1"/>
    <property type="molecule type" value="Genomic_DNA"/>
</dbReference>
<dbReference type="PROSITE" id="PS00211">
    <property type="entry name" value="ABC_TRANSPORTER_1"/>
    <property type="match status" value="1"/>
</dbReference>
<keyword evidence="2" id="KW-0813">Transport</keyword>
<sequence>MFGDDTVHLTSACVCVYPSPEQFLAYYVGLVPSGYYAVFESRDRVAFIYFTLRSLGLFVAISVVITVKKYVDSVLYITWRQLMCRALHRLYFSGINYYSINILRGTIDNPDQRMAQDVDKLCFTLASITIKVIIAPFQIGYYTYKTYDRTGWMGTLAVYSFFLVATVANKLVMSPIVKYVMEQEKREGDFRFKHMQVRVDAESIAFQASSAVESFKTNNSLDRLILAQQNLFDRQILLNLIGKFFDYLGSIVSYLAIAVPILGGKFGADEDISPIVSAYSFVCMYLVFSLTSLMDLSNQVVLLSGVTHRVAQLAEHLMQLQCDWDTSSIQACSSFTNIIHNMRRHPGCNSSSEASKHLLESPSENESEVTTIDGDQTSLSVAFILRDVDICPPGSSQLLVTNLHLDVVRGENLLIMGPSSSGKSSVLRVLRGLWPATRGTVAHDFPPGPKTVLFLPQKPLLTNGSLIEQVIYPLRLDPHHPLTREACDEITELLNTLHLQGLLSRTGDLYTDPNWNWNDALSPGEMQRVSFLRLLYHCPQFALLDEATSALSLDVEEQVYNACLARNITLVSVGHRHSLFKYHTTLLTLDGAGGWSKEPITNPAADESAQ</sequence>
<evidence type="ECO:0000256" key="7">
    <source>
        <dbReference type="SAM" id="Phobius"/>
    </source>
</evidence>
<dbReference type="GO" id="GO:0006635">
    <property type="term" value="P:fatty acid beta-oxidation"/>
    <property type="evidence" value="ECO:0007669"/>
    <property type="project" value="TreeGrafter"/>
</dbReference>
<keyword evidence="4 7" id="KW-1133">Transmembrane helix</keyword>
<feature type="transmembrane region" description="Helical" evidence="7">
    <location>
        <begin position="121"/>
        <end position="144"/>
    </location>
</feature>